<comment type="caution">
    <text evidence="10">The sequence shown here is derived from an EMBL/GenBank/DDBJ whole genome shotgun (WGS) entry which is preliminary data.</text>
</comment>
<dbReference type="PANTHER" id="PTHR33908:SF11">
    <property type="entry name" value="MEMBRANE PROTEIN"/>
    <property type="match status" value="1"/>
</dbReference>
<proteinExistence type="predicted"/>
<feature type="transmembrane region" description="Helical" evidence="8">
    <location>
        <begin position="115"/>
        <end position="138"/>
    </location>
</feature>
<accession>A0A1F5JDR8</accession>
<comment type="subcellular location">
    <subcellularLocation>
        <location evidence="1">Cell membrane</location>
        <topology evidence="1">Multi-pass membrane protein</topology>
    </subcellularLocation>
</comment>
<reference evidence="10 11" key="1">
    <citation type="journal article" date="2016" name="Nat. Commun.">
        <title>Thousands of microbial genomes shed light on interconnected biogeochemical processes in an aquifer system.</title>
        <authorList>
            <person name="Anantharaman K."/>
            <person name="Brown C.T."/>
            <person name="Hug L.A."/>
            <person name="Sharon I."/>
            <person name="Castelle C.J."/>
            <person name="Probst A.J."/>
            <person name="Thomas B.C."/>
            <person name="Singh A."/>
            <person name="Wilkins M.J."/>
            <person name="Karaoz U."/>
            <person name="Brodie E.L."/>
            <person name="Williams K.H."/>
            <person name="Hubbard S.S."/>
            <person name="Banfield J.F."/>
        </authorList>
    </citation>
    <scope>NUCLEOTIDE SEQUENCE [LARGE SCALE GENOMIC DNA]</scope>
</reference>
<name>A0A1F5JDR8_9BACT</name>
<feature type="domain" description="Glycosyltransferase RgtA/B/C/D-like" evidence="9">
    <location>
        <begin position="89"/>
        <end position="213"/>
    </location>
</feature>
<dbReference type="InterPro" id="IPR050297">
    <property type="entry name" value="LipidA_mod_glycosyltrf_83"/>
</dbReference>
<keyword evidence="2" id="KW-1003">Cell membrane</keyword>
<keyword evidence="3" id="KW-0328">Glycosyltransferase</keyword>
<protein>
    <recommendedName>
        <fullName evidence="9">Glycosyltransferase RgtA/B/C/D-like domain-containing protein</fullName>
    </recommendedName>
</protein>
<evidence type="ECO:0000256" key="4">
    <source>
        <dbReference type="ARBA" id="ARBA00022679"/>
    </source>
</evidence>
<feature type="transmembrane region" description="Helical" evidence="8">
    <location>
        <begin position="158"/>
        <end position="187"/>
    </location>
</feature>
<dbReference type="PANTHER" id="PTHR33908">
    <property type="entry name" value="MANNOSYLTRANSFERASE YKCB-RELATED"/>
    <property type="match status" value="1"/>
</dbReference>
<keyword evidence="6 8" id="KW-1133">Transmembrane helix</keyword>
<dbReference type="GO" id="GO:0009103">
    <property type="term" value="P:lipopolysaccharide biosynthetic process"/>
    <property type="evidence" value="ECO:0007669"/>
    <property type="project" value="UniProtKB-ARBA"/>
</dbReference>
<dbReference type="InterPro" id="IPR038731">
    <property type="entry name" value="RgtA/B/C-like"/>
</dbReference>
<feature type="transmembrane region" description="Helical" evidence="8">
    <location>
        <begin position="82"/>
        <end position="103"/>
    </location>
</feature>
<dbReference type="Pfam" id="PF13231">
    <property type="entry name" value="PMT_2"/>
    <property type="match status" value="1"/>
</dbReference>
<sequence length="405" mass="46624">MNNNRIVSILILLGLAIRLLFLPLPGFNIDVNDWFAWATRLSHFDFSHFYSKDIFSDYTPGYLYILSVLGFLKNLLRVTDSYFYLLLKIPAIVSELVIGLILYKESKKYVSEKLALLASAFILLTPALIFNSAVWGQIDSISALLMLSAIIHLKNKNLIISSIFFGLALLVKPQTLALLPLFAIFLINHFKALHLFKLTMPGLLIIFIIAFPFFPNQTLANLAQQIINTANEYPYNSINAYNLWGVAGFWINDNQIWNNLSYQTWGYILLAGYWMVIVYFYFRKKLSIYTIATLATLGFFFLPTRVHERYLYPAIIFLVLTTAMLKSKLLLVLTGMLSFLHFLNLYYVYVYYNEIYLKLPKILYNPVIYNFLDTHSKELSLTSIIIFILISATIIKYGARISKTG</sequence>
<keyword evidence="7 8" id="KW-0472">Membrane</keyword>
<feature type="transmembrane region" description="Helical" evidence="8">
    <location>
        <begin position="379"/>
        <end position="399"/>
    </location>
</feature>
<dbReference type="Proteomes" id="UP000177042">
    <property type="component" value="Unassembled WGS sequence"/>
</dbReference>
<evidence type="ECO:0000256" key="8">
    <source>
        <dbReference type="SAM" id="Phobius"/>
    </source>
</evidence>
<dbReference type="GO" id="GO:0005886">
    <property type="term" value="C:plasma membrane"/>
    <property type="evidence" value="ECO:0007669"/>
    <property type="project" value="UniProtKB-SubCell"/>
</dbReference>
<dbReference type="GO" id="GO:0016763">
    <property type="term" value="F:pentosyltransferase activity"/>
    <property type="evidence" value="ECO:0007669"/>
    <property type="project" value="TreeGrafter"/>
</dbReference>
<feature type="transmembrane region" description="Helical" evidence="8">
    <location>
        <begin position="194"/>
        <end position="214"/>
    </location>
</feature>
<evidence type="ECO:0000313" key="10">
    <source>
        <dbReference type="EMBL" id="OGE26698.1"/>
    </source>
</evidence>
<evidence type="ECO:0000259" key="9">
    <source>
        <dbReference type="Pfam" id="PF13231"/>
    </source>
</evidence>
<gene>
    <name evidence="10" type="ORF">A3C26_01035</name>
</gene>
<organism evidence="10 11">
    <name type="scientific">Candidatus Daviesbacteria bacterium RIFCSPHIGHO2_02_FULL_39_12</name>
    <dbReference type="NCBI Taxonomy" id="1797770"/>
    <lineage>
        <taxon>Bacteria</taxon>
        <taxon>Candidatus Daviesiibacteriota</taxon>
    </lineage>
</organism>
<evidence type="ECO:0000256" key="2">
    <source>
        <dbReference type="ARBA" id="ARBA00022475"/>
    </source>
</evidence>
<evidence type="ECO:0000256" key="5">
    <source>
        <dbReference type="ARBA" id="ARBA00022692"/>
    </source>
</evidence>
<keyword evidence="4" id="KW-0808">Transferase</keyword>
<evidence type="ECO:0000256" key="7">
    <source>
        <dbReference type="ARBA" id="ARBA00023136"/>
    </source>
</evidence>
<keyword evidence="5 8" id="KW-0812">Transmembrane</keyword>
<evidence type="ECO:0000313" key="11">
    <source>
        <dbReference type="Proteomes" id="UP000177042"/>
    </source>
</evidence>
<evidence type="ECO:0000256" key="1">
    <source>
        <dbReference type="ARBA" id="ARBA00004651"/>
    </source>
</evidence>
<evidence type="ECO:0000256" key="3">
    <source>
        <dbReference type="ARBA" id="ARBA00022676"/>
    </source>
</evidence>
<dbReference type="AlphaFoldDB" id="A0A1F5JDR8"/>
<feature type="transmembrane region" description="Helical" evidence="8">
    <location>
        <begin position="264"/>
        <end position="282"/>
    </location>
</feature>
<dbReference type="EMBL" id="MFCX01000005">
    <property type="protein sequence ID" value="OGE26698.1"/>
    <property type="molecule type" value="Genomic_DNA"/>
</dbReference>
<evidence type="ECO:0000256" key="6">
    <source>
        <dbReference type="ARBA" id="ARBA00022989"/>
    </source>
</evidence>
<feature type="transmembrane region" description="Helical" evidence="8">
    <location>
        <begin position="330"/>
        <end position="352"/>
    </location>
</feature>